<evidence type="ECO:0000313" key="3">
    <source>
        <dbReference type="Proteomes" id="UP001216139"/>
    </source>
</evidence>
<dbReference type="EMBL" id="CP117167">
    <property type="protein sequence ID" value="WCT13336.1"/>
    <property type="molecule type" value="Genomic_DNA"/>
</dbReference>
<keyword evidence="1" id="KW-0812">Transmembrane</keyword>
<keyword evidence="1" id="KW-0472">Membrane</keyword>
<proteinExistence type="predicted"/>
<protein>
    <submittedName>
        <fullName evidence="2">Plasmid transfer protein</fullName>
    </submittedName>
</protein>
<evidence type="ECO:0000313" key="2">
    <source>
        <dbReference type="EMBL" id="WCT13336.1"/>
    </source>
</evidence>
<organism evidence="2 3">
    <name type="scientific">Mucilaginibacter jinjuensis</name>
    <dbReference type="NCBI Taxonomy" id="1176721"/>
    <lineage>
        <taxon>Bacteria</taxon>
        <taxon>Pseudomonadati</taxon>
        <taxon>Bacteroidota</taxon>
        <taxon>Sphingobacteriia</taxon>
        <taxon>Sphingobacteriales</taxon>
        <taxon>Sphingobacteriaceae</taxon>
        <taxon>Mucilaginibacter</taxon>
    </lineage>
</organism>
<sequence>MTQRKFTVYKGLSRPLIYKGFRGKFIYWGIGAVLTGLVLGSVTMAVINMWLGTIVLIGCIVGGLVYIASRQKKGLYNKTRHKGIFIVTPLIYERPEF</sequence>
<name>A0ABY7TA93_9SPHI</name>
<feature type="transmembrane region" description="Helical" evidence="1">
    <location>
        <begin position="25"/>
        <end position="43"/>
    </location>
</feature>
<keyword evidence="3" id="KW-1185">Reference proteome</keyword>
<dbReference type="Proteomes" id="UP001216139">
    <property type="component" value="Chromosome"/>
</dbReference>
<keyword evidence="1" id="KW-1133">Transmembrane helix</keyword>
<evidence type="ECO:0000256" key="1">
    <source>
        <dbReference type="SAM" id="Phobius"/>
    </source>
</evidence>
<accession>A0ABY7TA93</accession>
<gene>
    <name evidence="2" type="ORF">PQO05_05240</name>
</gene>
<reference evidence="2 3" key="1">
    <citation type="submission" date="2023-02" db="EMBL/GenBank/DDBJ databases">
        <title>Genome sequence of Mucilaginibacter jinjuensis strain KACC 16571.</title>
        <authorList>
            <person name="Kim S."/>
            <person name="Heo J."/>
            <person name="Kwon S.-W."/>
        </authorList>
    </citation>
    <scope>NUCLEOTIDE SEQUENCE [LARGE SCALE GENOMIC DNA]</scope>
    <source>
        <strain evidence="2 3">KACC 16571</strain>
    </source>
</reference>
<feature type="transmembrane region" description="Helical" evidence="1">
    <location>
        <begin position="49"/>
        <end position="68"/>
    </location>
</feature>
<dbReference type="RefSeq" id="WP_273631621.1">
    <property type="nucleotide sequence ID" value="NZ_CP117167.1"/>
</dbReference>